<dbReference type="AlphaFoldDB" id="A0A926D143"/>
<accession>A0A926D143</accession>
<dbReference type="Pfam" id="PF01205">
    <property type="entry name" value="Impact_N"/>
    <property type="match status" value="1"/>
</dbReference>
<dbReference type="GO" id="GO:0006446">
    <property type="term" value="P:regulation of translational initiation"/>
    <property type="evidence" value="ECO:0007669"/>
    <property type="project" value="TreeGrafter"/>
</dbReference>
<dbReference type="InterPro" id="IPR020568">
    <property type="entry name" value="Ribosomal_Su5_D2-typ_SF"/>
</dbReference>
<evidence type="ECO:0000259" key="2">
    <source>
        <dbReference type="Pfam" id="PF01205"/>
    </source>
</evidence>
<organism evidence="4 5">
    <name type="scientific">Luoshenia tenuis</name>
    <dbReference type="NCBI Taxonomy" id="2763654"/>
    <lineage>
        <taxon>Bacteria</taxon>
        <taxon>Bacillati</taxon>
        <taxon>Bacillota</taxon>
        <taxon>Clostridia</taxon>
        <taxon>Christensenellales</taxon>
        <taxon>Christensenellaceae</taxon>
        <taxon>Luoshenia</taxon>
    </lineage>
</organism>
<dbReference type="InterPro" id="IPR015269">
    <property type="entry name" value="UPF0029_Impact_C"/>
</dbReference>
<dbReference type="GO" id="GO:0005737">
    <property type="term" value="C:cytoplasm"/>
    <property type="evidence" value="ECO:0007669"/>
    <property type="project" value="TreeGrafter"/>
</dbReference>
<proteinExistence type="inferred from homology"/>
<evidence type="ECO:0000256" key="1">
    <source>
        <dbReference type="ARBA" id="ARBA00007665"/>
    </source>
</evidence>
<evidence type="ECO:0000259" key="3">
    <source>
        <dbReference type="Pfam" id="PF09186"/>
    </source>
</evidence>
<evidence type="ECO:0000313" key="5">
    <source>
        <dbReference type="Proteomes" id="UP000654279"/>
    </source>
</evidence>
<name>A0A926D143_9FIRM</name>
<evidence type="ECO:0000313" key="4">
    <source>
        <dbReference type="EMBL" id="MBC8529318.1"/>
    </source>
</evidence>
<dbReference type="EMBL" id="JACRSO010000003">
    <property type="protein sequence ID" value="MBC8529318.1"/>
    <property type="molecule type" value="Genomic_DNA"/>
</dbReference>
<dbReference type="InterPro" id="IPR035647">
    <property type="entry name" value="EFG_III/V"/>
</dbReference>
<protein>
    <submittedName>
        <fullName evidence="4">YigZ family protein</fullName>
    </submittedName>
</protein>
<comment type="similarity">
    <text evidence="1">Belongs to the IMPACT family.</text>
</comment>
<reference evidence="4" key="1">
    <citation type="submission" date="2020-08" db="EMBL/GenBank/DDBJ databases">
        <title>Genome public.</title>
        <authorList>
            <person name="Liu C."/>
            <person name="Sun Q."/>
        </authorList>
    </citation>
    <scope>NUCLEOTIDE SEQUENCE</scope>
    <source>
        <strain evidence="4">NSJ-44</strain>
    </source>
</reference>
<dbReference type="InterPro" id="IPR036956">
    <property type="entry name" value="Impact_N_sf"/>
</dbReference>
<dbReference type="PANTHER" id="PTHR16301">
    <property type="entry name" value="IMPACT-RELATED"/>
    <property type="match status" value="1"/>
</dbReference>
<dbReference type="SUPFAM" id="SSF54211">
    <property type="entry name" value="Ribosomal protein S5 domain 2-like"/>
    <property type="match status" value="1"/>
</dbReference>
<feature type="domain" description="Impact N-terminal" evidence="2">
    <location>
        <begin position="20"/>
        <end position="125"/>
    </location>
</feature>
<dbReference type="Gene3D" id="3.30.70.240">
    <property type="match status" value="1"/>
</dbReference>
<dbReference type="Gene3D" id="3.30.230.30">
    <property type="entry name" value="Impact, N-terminal domain"/>
    <property type="match status" value="1"/>
</dbReference>
<dbReference type="InterPro" id="IPR023582">
    <property type="entry name" value="Impact"/>
</dbReference>
<dbReference type="RefSeq" id="WP_249285178.1">
    <property type="nucleotide sequence ID" value="NZ_JACRSO010000003.1"/>
</dbReference>
<dbReference type="PANTHER" id="PTHR16301:SF20">
    <property type="entry name" value="IMPACT FAMILY MEMBER YIGZ"/>
    <property type="match status" value="1"/>
</dbReference>
<dbReference type="SUPFAM" id="SSF54980">
    <property type="entry name" value="EF-G C-terminal domain-like"/>
    <property type="match status" value="1"/>
</dbReference>
<dbReference type="InterPro" id="IPR001498">
    <property type="entry name" value="Impact_N"/>
</dbReference>
<feature type="domain" description="UPF0029" evidence="3">
    <location>
        <begin position="141"/>
        <end position="195"/>
    </location>
</feature>
<sequence>MEITSYRSLAAEGKSEAVIKKSRFLGYAAPIESEAQALAFIEDLHKAHPLSSAIAYGYMAGMRQNIQRFSDSGEPSGTAGMPILDVFKQKELTNVVCAVVRYYGGIQLGAGGLTRAFSGTAAQAIAQAGIAVWQLSYKIGLHLDYGIWGSAENYLQHSPFRVLHTDFGQDVYLEVLLRAQEEALFTAKMRDMTSGGAQPQRLDTLYWPWDILE</sequence>
<gene>
    <name evidence="4" type="ORF">H8699_07750</name>
</gene>
<dbReference type="Proteomes" id="UP000654279">
    <property type="component" value="Unassembled WGS sequence"/>
</dbReference>
<dbReference type="Pfam" id="PF09186">
    <property type="entry name" value="DUF1949"/>
    <property type="match status" value="1"/>
</dbReference>
<comment type="caution">
    <text evidence="4">The sequence shown here is derived from an EMBL/GenBank/DDBJ whole genome shotgun (WGS) entry which is preliminary data.</text>
</comment>
<keyword evidence="5" id="KW-1185">Reference proteome</keyword>